<protein>
    <recommendedName>
        <fullName evidence="2">Exostosin GT47 domain-containing protein</fullName>
    </recommendedName>
</protein>
<reference evidence="1" key="1">
    <citation type="journal article" date="2019" name="Philos. Trans. R. Soc. Lond., B, Biol. Sci.">
        <title>Targeted metagenomic recovery of four divergent viruses reveals shared and distinctive characteristics of giant viruses of marine eukaryotes.</title>
        <authorList>
            <person name="Needham D.M."/>
            <person name="Poirier C."/>
            <person name="Hehenberger E."/>
            <person name="Jimenez V."/>
            <person name="Swalwell J.E."/>
            <person name="Santoro A.E."/>
            <person name="Worden A.Z."/>
        </authorList>
    </citation>
    <scope>NUCLEOTIDE SEQUENCE</scope>
    <source>
        <strain evidence="1">MPacV-611</strain>
    </source>
</reference>
<sequence>MTEIINLRTHKDLPCGIFRYLDLYINSKKIYSIKDIKNVSIIGIHRYCIEFFIDNILPNIDHKINLVIANSDHTFPIQVDKRVPISSPKLLEKINGLVNNKFINKLFVENLDKELPNTESIPCGVWNQNCYIYYNEYFKKYECLKDKELKVSYLNRNNRKHIQFDERRNVYNLYLNEWKNFIPKTTSDSIKKYKKHIIDTKKFEHSNHLDFLYKLTSCAFTICVHGGGLDYNPKLVEAIMVGVIPIIRKISPTTDLYEKLDLPVVIVNEWNKDTITCEKLKSWYLKYSSYFKDSEKRKKVLNILKMKYWVDYIYKDFPDKIRKYPETNNVYEYIQLYPNDNISSTNRYRLYLKNINQINLIKINFELNCYINNTDINTSILKGDIYHKIQLENILDYKINLYYKNKIIYFTKEGESLDKLTDLKNYVDKYIYSKTFDDYISEFNYVSEKINTDKNILILLYINDVDIANNIFTKINNYRYKNRLHIGVIFNNNIKNKNLIYDKIKIMTDSFTILTCKEYGNGTIPTLILYNYLKSINIEHIIKIPTTNKYLDLSLKFLLDTSISDLDKLFNKPHRCVNSNFLYKKETKYFKNFDIKYNITDHEYIYNGIFYTKSEQFDNILNFIKIYENYRTFFVNNMYDPNLILLENNPIHYLDIIFCYNKF</sequence>
<evidence type="ECO:0000313" key="1">
    <source>
        <dbReference type="EMBL" id="QFG74512.1"/>
    </source>
</evidence>
<dbReference type="EMBL" id="MN448289">
    <property type="protein sequence ID" value="QFG74512.1"/>
    <property type="molecule type" value="Genomic_DNA"/>
</dbReference>
<name>A0A5J6VKB5_9VIRU</name>
<proteinExistence type="predicted"/>
<organism evidence="1">
    <name type="scientific">Megaviridae environmental sample</name>
    <dbReference type="NCBI Taxonomy" id="1737588"/>
    <lineage>
        <taxon>Viruses</taxon>
        <taxon>Varidnaviria</taxon>
        <taxon>Bamfordvirae</taxon>
        <taxon>Nucleocytoviricota</taxon>
        <taxon>Megaviricetes</taxon>
        <taxon>Imitervirales</taxon>
        <taxon>Mimiviridae</taxon>
        <taxon>environmental samples</taxon>
    </lineage>
</organism>
<accession>A0A5J6VKB5</accession>
<evidence type="ECO:0008006" key="2">
    <source>
        <dbReference type="Google" id="ProtNLM"/>
    </source>
</evidence>